<evidence type="ECO:0000313" key="8">
    <source>
        <dbReference type="EMBL" id="WML87207.1"/>
    </source>
</evidence>
<keyword evidence="9" id="KW-1185">Reference proteome</keyword>
<dbReference type="Pfam" id="PF01694">
    <property type="entry name" value="Rhomboid"/>
    <property type="match status" value="1"/>
</dbReference>
<protein>
    <submittedName>
        <fullName evidence="8">Rhombosortase</fullName>
        <ecNumber evidence="8">3.4.21.-</ecNumber>
    </submittedName>
</protein>
<feature type="transmembrane region" description="Helical" evidence="5">
    <location>
        <begin position="90"/>
        <end position="107"/>
    </location>
</feature>
<dbReference type="Gene3D" id="1.20.1540.10">
    <property type="entry name" value="Rhomboid-like"/>
    <property type="match status" value="1"/>
</dbReference>
<dbReference type="NCBIfam" id="TIGR03902">
    <property type="entry name" value="rhom_GG_sort"/>
    <property type="match status" value="1"/>
</dbReference>
<evidence type="ECO:0000259" key="6">
    <source>
        <dbReference type="Pfam" id="PF01694"/>
    </source>
</evidence>
<evidence type="ECO:0000256" key="2">
    <source>
        <dbReference type="ARBA" id="ARBA00022692"/>
    </source>
</evidence>
<dbReference type="EMBL" id="JAVFKN010000021">
    <property type="protein sequence ID" value="MDQ5769767.1"/>
    <property type="molecule type" value="Genomic_DNA"/>
</dbReference>
<feature type="transmembrane region" description="Helical" evidence="5">
    <location>
        <begin position="172"/>
        <end position="193"/>
    </location>
</feature>
<gene>
    <name evidence="8" type="primary">rrtA</name>
    <name evidence="7" type="ORF">RCC75_14585</name>
    <name evidence="8" type="ORF">RCG00_02340</name>
</gene>
<evidence type="ECO:0000256" key="1">
    <source>
        <dbReference type="ARBA" id="ARBA00004141"/>
    </source>
</evidence>
<comment type="subcellular location">
    <subcellularLocation>
        <location evidence="1">Membrane</location>
        <topology evidence="1">Multi-pass membrane protein</topology>
    </subcellularLocation>
</comment>
<dbReference type="EC" id="3.4.21.-" evidence="8"/>
<feature type="transmembrane region" description="Helical" evidence="5">
    <location>
        <begin position="64"/>
        <end position="83"/>
    </location>
</feature>
<feature type="transmembrane region" description="Helical" evidence="5">
    <location>
        <begin position="138"/>
        <end position="157"/>
    </location>
</feature>
<evidence type="ECO:0000256" key="4">
    <source>
        <dbReference type="ARBA" id="ARBA00023136"/>
    </source>
</evidence>
<dbReference type="RefSeq" id="WP_308135589.1">
    <property type="nucleotide sequence ID" value="NZ_CP133197.1"/>
</dbReference>
<evidence type="ECO:0000256" key="5">
    <source>
        <dbReference type="SAM" id="Phobius"/>
    </source>
</evidence>
<feature type="domain" description="Peptidase S54 rhomboid" evidence="6">
    <location>
        <begin position="48"/>
        <end position="192"/>
    </location>
</feature>
<organism evidence="8">
    <name type="scientific">Thiothrix subterranea</name>
    <dbReference type="NCBI Taxonomy" id="2735563"/>
    <lineage>
        <taxon>Bacteria</taxon>
        <taxon>Pseudomonadati</taxon>
        <taxon>Pseudomonadota</taxon>
        <taxon>Gammaproteobacteria</taxon>
        <taxon>Thiotrichales</taxon>
        <taxon>Thiotrichaceae</taxon>
        <taxon>Thiothrix</taxon>
    </lineage>
</organism>
<dbReference type="InterPro" id="IPR023826">
    <property type="entry name" value="Rhom-like_SP_proteobac"/>
</dbReference>
<evidence type="ECO:0000313" key="7">
    <source>
        <dbReference type="EMBL" id="MDQ5769767.1"/>
    </source>
</evidence>
<accession>A0AA51MMP6</accession>
<dbReference type="GO" id="GO:0016020">
    <property type="term" value="C:membrane"/>
    <property type="evidence" value="ECO:0007669"/>
    <property type="project" value="UniProtKB-SubCell"/>
</dbReference>
<dbReference type="InterPro" id="IPR022764">
    <property type="entry name" value="Peptidase_S54_rhomboid_dom"/>
</dbReference>
<evidence type="ECO:0000256" key="3">
    <source>
        <dbReference type="ARBA" id="ARBA00022989"/>
    </source>
</evidence>
<keyword evidence="4 5" id="KW-0472">Membrane</keyword>
<keyword evidence="2 5" id="KW-0812">Transmembrane</keyword>
<dbReference type="AlphaFoldDB" id="A0AA51MMP6"/>
<dbReference type="Proteomes" id="UP001223336">
    <property type="component" value="Unassembled WGS sequence"/>
</dbReference>
<dbReference type="InterPro" id="IPR035952">
    <property type="entry name" value="Rhomboid-like_sf"/>
</dbReference>
<proteinExistence type="predicted"/>
<evidence type="ECO:0000313" key="9">
    <source>
        <dbReference type="Proteomes" id="UP001223336"/>
    </source>
</evidence>
<sequence>MLHTSDATAMLRKCTHTGIIAIIFTVLLPLLQFFHDSLLYYRHAIFAGEYWRFWSGSLVHTNHWHLLLNLAGLWLLTFIAPLPFRTHTQLLQIGWLALCVGAGLWWFSPAVIWYAGFSGILYGLFMLGGLHRLQQRDWLTAALILVGICGKTGWDWWLGGESASANLIEAPVIYAAHIYGMTGALLLSIFTHWQGITKP</sequence>
<keyword evidence="3 5" id="KW-1133">Transmembrane helix</keyword>
<feature type="transmembrane region" description="Helical" evidence="5">
    <location>
        <begin position="14"/>
        <end position="34"/>
    </location>
</feature>
<name>A0AA51MMP6_9GAMM</name>
<feature type="transmembrane region" description="Helical" evidence="5">
    <location>
        <begin position="113"/>
        <end position="131"/>
    </location>
</feature>
<reference evidence="8 9" key="1">
    <citation type="submission" date="2023-08" db="EMBL/GenBank/DDBJ databases">
        <title>New molecular markers tilS and rpoB for phylogenetic and monitoring studies of the genus Thiothrix biodiversity.</title>
        <authorList>
            <person name="Ravin N.V."/>
            <person name="Smolyakov D."/>
            <person name="Markov N.D."/>
            <person name="Beletsky A.V."/>
            <person name="Mardanov A.V."/>
            <person name="Rudenko T.S."/>
            <person name="Grabovich M.Y."/>
        </authorList>
    </citation>
    <scope>NUCLEOTIDE SEQUENCE</scope>
    <source>
        <strain evidence="8">DNT52</strain>
        <strain evidence="7 9">H33</strain>
    </source>
</reference>
<dbReference type="EMBL" id="CP133217">
    <property type="protein sequence ID" value="WML87207.1"/>
    <property type="molecule type" value="Genomic_DNA"/>
</dbReference>
<dbReference type="SUPFAM" id="SSF144091">
    <property type="entry name" value="Rhomboid-like"/>
    <property type="match status" value="1"/>
</dbReference>
<keyword evidence="8" id="KW-0378">Hydrolase</keyword>
<dbReference type="Proteomes" id="UP001229862">
    <property type="component" value="Chromosome"/>
</dbReference>
<dbReference type="GO" id="GO:0004252">
    <property type="term" value="F:serine-type endopeptidase activity"/>
    <property type="evidence" value="ECO:0007669"/>
    <property type="project" value="InterPro"/>
</dbReference>